<name>A0A8J3TWT2_9ACTN</name>
<dbReference type="Proteomes" id="UP000650628">
    <property type="component" value="Unassembled WGS sequence"/>
</dbReference>
<keyword evidence="2" id="KW-1185">Reference proteome</keyword>
<evidence type="ECO:0000313" key="1">
    <source>
        <dbReference type="EMBL" id="GII33466.1"/>
    </source>
</evidence>
<proteinExistence type="predicted"/>
<protein>
    <recommendedName>
        <fullName evidence="3">Arsenate reductase</fullName>
    </recommendedName>
</protein>
<organism evidence="1 2">
    <name type="scientific">Planotetraspora mira</name>
    <dbReference type="NCBI Taxonomy" id="58121"/>
    <lineage>
        <taxon>Bacteria</taxon>
        <taxon>Bacillati</taxon>
        <taxon>Actinomycetota</taxon>
        <taxon>Actinomycetes</taxon>
        <taxon>Streptosporangiales</taxon>
        <taxon>Streptosporangiaceae</taxon>
        <taxon>Planotetraspora</taxon>
    </lineage>
</organism>
<evidence type="ECO:0000313" key="2">
    <source>
        <dbReference type="Proteomes" id="UP000650628"/>
    </source>
</evidence>
<gene>
    <name evidence="1" type="ORF">Pmi06nite_69080</name>
</gene>
<accession>A0A8J3TWT2</accession>
<sequence length="110" mass="11877">MDWAPAECTLPTEEQPLRVAEFDALFASTLRGVERVGPTHLRLMLEGGALVEATARELAARETSCCSFFTFTFTPGDQGLGLDIEVPMVHVKVLDGLAVRANEAAPRMAS</sequence>
<comment type="caution">
    <text evidence="1">The sequence shown here is derived from an EMBL/GenBank/DDBJ whole genome shotgun (WGS) entry which is preliminary data.</text>
</comment>
<dbReference type="EMBL" id="BOOO01000040">
    <property type="protein sequence ID" value="GII33466.1"/>
    <property type="molecule type" value="Genomic_DNA"/>
</dbReference>
<evidence type="ECO:0008006" key="3">
    <source>
        <dbReference type="Google" id="ProtNLM"/>
    </source>
</evidence>
<reference evidence="1 2" key="1">
    <citation type="submission" date="2021-01" db="EMBL/GenBank/DDBJ databases">
        <title>Whole genome shotgun sequence of Planotetraspora mira NBRC 15435.</title>
        <authorList>
            <person name="Komaki H."/>
            <person name="Tamura T."/>
        </authorList>
    </citation>
    <scope>NUCLEOTIDE SEQUENCE [LARGE SCALE GENOMIC DNA]</scope>
    <source>
        <strain evidence="1 2">NBRC 15435</strain>
    </source>
</reference>
<dbReference type="AlphaFoldDB" id="A0A8J3TWT2"/>